<dbReference type="Gene3D" id="1.10.287.470">
    <property type="entry name" value="Helix hairpin bin"/>
    <property type="match status" value="1"/>
</dbReference>
<dbReference type="InterPro" id="IPR058637">
    <property type="entry name" value="YknX-like_C"/>
</dbReference>
<dbReference type="EMBL" id="JBCDNA010000002">
    <property type="protein sequence ID" value="MEL4456594.1"/>
    <property type="molecule type" value="Genomic_DNA"/>
</dbReference>
<evidence type="ECO:0000259" key="4">
    <source>
        <dbReference type="Pfam" id="PF25954"/>
    </source>
</evidence>
<keyword evidence="8" id="KW-1185">Reference proteome</keyword>
<evidence type="ECO:0000259" key="5">
    <source>
        <dbReference type="Pfam" id="PF25973"/>
    </source>
</evidence>
<dbReference type="RefSeq" id="WP_342160746.1">
    <property type="nucleotide sequence ID" value="NZ_JBCDNA010000002.1"/>
</dbReference>
<reference evidence="7 8" key="1">
    <citation type="submission" date="2024-04" db="EMBL/GenBank/DDBJ databases">
        <title>whole genome sequencing of Lutimonas vermicola strain IMCC1616.</title>
        <authorList>
            <person name="Bae S.S."/>
        </authorList>
    </citation>
    <scope>NUCLEOTIDE SEQUENCE [LARGE SCALE GENOMIC DNA]</scope>
    <source>
        <strain evidence="7 8">IMCC1616</strain>
    </source>
</reference>
<comment type="caution">
    <text evidence="7">The sequence shown here is derived from an EMBL/GenBank/DDBJ whole genome shotgun (WGS) entry which is preliminary data.</text>
</comment>
<evidence type="ECO:0000256" key="2">
    <source>
        <dbReference type="SAM" id="Coils"/>
    </source>
</evidence>
<dbReference type="InterPro" id="IPR058792">
    <property type="entry name" value="Beta-barrel_RND_2"/>
</dbReference>
<dbReference type="Pfam" id="PF25954">
    <property type="entry name" value="Beta-barrel_RND_2"/>
    <property type="match status" value="1"/>
</dbReference>
<dbReference type="InterPro" id="IPR058648">
    <property type="entry name" value="HH_CzcB-like"/>
</dbReference>
<evidence type="ECO:0000259" key="6">
    <source>
        <dbReference type="Pfam" id="PF25989"/>
    </source>
</evidence>
<dbReference type="InterPro" id="IPR006143">
    <property type="entry name" value="RND_pump_MFP"/>
</dbReference>
<gene>
    <name evidence="7" type="ORF">AABB81_11860</name>
</gene>
<dbReference type="NCBIfam" id="TIGR01730">
    <property type="entry name" value="RND_mfp"/>
    <property type="match status" value="1"/>
</dbReference>
<dbReference type="Gene3D" id="2.40.30.170">
    <property type="match status" value="1"/>
</dbReference>
<protein>
    <submittedName>
        <fullName evidence="7">Efflux RND transporter periplasmic adaptor subunit</fullName>
    </submittedName>
</protein>
<dbReference type="Pfam" id="PF25973">
    <property type="entry name" value="BSH_CzcB"/>
    <property type="match status" value="1"/>
</dbReference>
<sequence>MKNILPLFIIAILLASCGNGDKKSVEAVIESRNLESIRAKKSELVSEQNLIKREIKKLDIAIEELDAGKRIPLITSFKLEETEFRHFLELQGNVTTKNLLMIYPEFSGVLSNVYVKEGQKVEKGQILAKIDDGGLSQQLAQLKIQADLAKTTFERQQRLWDQKIGSEMQYLQAKSNYEAQNQAIAQLEQQVAKTIVRAPFSGTIDDVLTEQGSVVMPGQSELMRIVNLDNMYIVTDVPEKYITTITKNKKVEVEFPVLGIKIESKVRQVGDFINPDNRTFKVEISVPNKEKSIKPNLTAKLRINDYSNEKALLIPQSVISENASGEQYVYVVKDKTENNEATAEKLIIETGLTQGDYIEVTKGLTSGSEVIMEGARSVNDGQKVKIINQDA</sequence>
<evidence type="ECO:0000256" key="1">
    <source>
        <dbReference type="ARBA" id="ARBA00009477"/>
    </source>
</evidence>
<dbReference type="SUPFAM" id="SSF111369">
    <property type="entry name" value="HlyD-like secretion proteins"/>
    <property type="match status" value="1"/>
</dbReference>
<dbReference type="Pfam" id="PF25989">
    <property type="entry name" value="YknX_C"/>
    <property type="match status" value="1"/>
</dbReference>
<dbReference type="PANTHER" id="PTHR30469:SF15">
    <property type="entry name" value="HLYD FAMILY OF SECRETION PROTEINS"/>
    <property type="match status" value="1"/>
</dbReference>
<feature type="domain" description="CusB-like beta-barrel" evidence="4">
    <location>
        <begin position="233"/>
        <end position="305"/>
    </location>
</feature>
<feature type="domain" description="CzcB-like alpha-helical hairpin" evidence="3">
    <location>
        <begin position="136"/>
        <end position="192"/>
    </location>
</feature>
<dbReference type="Proteomes" id="UP001474120">
    <property type="component" value="Unassembled WGS sequence"/>
</dbReference>
<dbReference type="PROSITE" id="PS51257">
    <property type="entry name" value="PROKAR_LIPOPROTEIN"/>
    <property type="match status" value="1"/>
</dbReference>
<evidence type="ECO:0000259" key="3">
    <source>
        <dbReference type="Pfam" id="PF25893"/>
    </source>
</evidence>
<dbReference type="InterPro" id="IPR058647">
    <property type="entry name" value="BSH_CzcB-like"/>
</dbReference>
<comment type="similarity">
    <text evidence="1">Belongs to the membrane fusion protein (MFP) (TC 8.A.1) family.</text>
</comment>
<evidence type="ECO:0000313" key="8">
    <source>
        <dbReference type="Proteomes" id="UP001474120"/>
    </source>
</evidence>
<dbReference type="Pfam" id="PF25893">
    <property type="entry name" value="HH_CzcB"/>
    <property type="match status" value="1"/>
</dbReference>
<dbReference type="PANTHER" id="PTHR30469">
    <property type="entry name" value="MULTIDRUG RESISTANCE PROTEIN MDTA"/>
    <property type="match status" value="1"/>
</dbReference>
<proteinExistence type="inferred from homology"/>
<feature type="domain" description="CzcB-like barrel-sandwich hybrid" evidence="5">
    <location>
        <begin position="101"/>
        <end position="215"/>
    </location>
</feature>
<feature type="domain" description="YknX-like C-terminal permuted SH3-like" evidence="6">
    <location>
        <begin position="314"/>
        <end position="386"/>
    </location>
</feature>
<dbReference type="Gene3D" id="2.40.420.20">
    <property type="match status" value="1"/>
</dbReference>
<accession>A0ABU9L2G6</accession>
<evidence type="ECO:0000313" key="7">
    <source>
        <dbReference type="EMBL" id="MEL4456594.1"/>
    </source>
</evidence>
<feature type="coiled-coil region" evidence="2">
    <location>
        <begin position="170"/>
        <end position="197"/>
    </location>
</feature>
<name>A0ABU9L2G6_9FLAO</name>
<dbReference type="Gene3D" id="2.40.50.100">
    <property type="match status" value="1"/>
</dbReference>
<keyword evidence="2" id="KW-0175">Coiled coil</keyword>
<organism evidence="7 8">
    <name type="scientific">Lutimonas vermicola</name>
    <dbReference type="NCBI Taxonomy" id="414288"/>
    <lineage>
        <taxon>Bacteria</taxon>
        <taxon>Pseudomonadati</taxon>
        <taxon>Bacteroidota</taxon>
        <taxon>Flavobacteriia</taxon>
        <taxon>Flavobacteriales</taxon>
        <taxon>Flavobacteriaceae</taxon>
        <taxon>Lutimonas</taxon>
    </lineage>
</organism>